<keyword evidence="3" id="KW-1185">Reference proteome</keyword>
<dbReference type="InterPro" id="IPR042171">
    <property type="entry name" value="Acyl-CoA_hotdog"/>
</dbReference>
<dbReference type="InterPro" id="IPR029069">
    <property type="entry name" value="HotDog_dom_sf"/>
</dbReference>
<feature type="domain" description="Acyl-CoA thioesterase-like C-terminal" evidence="1">
    <location>
        <begin position="125"/>
        <end position="262"/>
    </location>
</feature>
<dbReference type="Pfam" id="PF20789">
    <property type="entry name" value="4HBT_3C"/>
    <property type="match status" value="1"/>
</dbReference>
<dbReference type="RefSeq" id="WP_135245488.1">
    <property type="nucleotide sequence ID" value="NZ_SIHO01000002.1"/>
</dbReference>
<dbReference type="Gene3D" id="2.40.160.210">
    <property type="entry name" value="Acyl-CoA thioesterase, double hotdog domain"/>
    <property type="match status" value="1"/>
</dbReference>
<dbReference type="EMBL" id="SIHO01000002">
    <property type="protein sequence ID" value="TFU02894.1"/>
    <property type="molecule type" value="Genomic_DNA"/>
</dbReference>
<dbReference type="CDD" id="cd03444">
    <property type="entry name" value="Thioesterase_II_repeat1"/>
    <property type="match status" value="1"/>
</dbReference>
<reference evidence="2 3" key="1">
    <citation type="submission" date="2019-02" db="EMBL/GenBank/DDBJ databases">
        <title>Polymorphobacter sp. isolated from the lake at the Tibet of China.</title>
        <authorList>
            <person name="Li A."/>
        </authorList>
    </citation>
    <scope>NUCLEOTIDE SEQUENCE [LARGE SCALE GENOMIC DNA]</scope>
    <source>
        <strain evidence="2 3">DJ1R-1</strain>
    </source>
</reference>
<organism evidence="2 3">
    <name type="scientific">Glacieibacterium arshaanense</name>
    <dbReference type="NCBI Taxonomy" id="2511025"/>
    <lineage>
        <taxon>Bacteria</taxon>
        <taxon>Pseudomonadati</taxon>
        <taxon>Pseudomonadota</taxon>
        <taxon>Alphaproteobacteria</taxon>
        <taxon>Sphingomonadales</taxon>
        <taxon>Sphingosinicellaceae</taxon>
        <taxon>Glacieibacterium</taxon>
    </lineage>
</organism>
<dbReference type="Proteomes" id="UP000297737">
    <property type="component" value="Unassembled WGS sequence"/>
</dbReference>
<evidence type="ECO:0000313" key="2">
    <source>
        <dbReference type="EMBL" id="TFU02894.1"/>
    </source>
</evidence>
<evidence type="ECO:0000313" key="3">
    <source>
        <dbReference type="Proteomes" id="UP000297737"/>
    </source>
</evidence>
<sequence length="267" mass="28791">MSLVEIKSTHNPFRYTLAVEPRISVGPPGKQFLFGGAGMAAAVAALEATTQRPTIWATAQYLSYARPPSVMDLDVLVPVSGKHTSQARVIAHVADAEILTVNAALGSRPGDVSEQWAVAPNVPAPEDCPVREHSWARDGEDIHMLFDERAIKGRFGKQREGGASDDGHCLLWVRPRDPATPIDRVALAVIADFLPSGIGSALGRMAGGNSLDNTLRIRGLVETDWVLCDIRIHAAHAGFVHGRMHLFARDGTLMATASQSMILRIHD</sequence>
<protein>
    <submittedName>
        <fullName evidence="2">Acyl-CoA thioesterase</fullName>
    </submittedName>
</protein>
<evidence type="ECO:0000259" key="1">
    <source>
        <dbReference type="Pfam" id="PF20789"/>
    </source>
</evidence>
<dbReference type="SUPFAM" id="SSF54637">
    <property type="entry name" value="Thioesterase/thiol ester dehydrase-isomerase"/>
    <property type="match status" value="2"/>
</dbReference>
<name>A0A4Y9EMM4_9SPHN</name>
<dbReference type="OrthoDB" id="3214314at2"/>
<comment type="caution">
    <text evidence="2">The sequence shown here is derived from an EMBL/GenBank/DDBJ whole genome shotgun (WGS) entry which is preliminary data.</text>
</comment>
<proteinExistence type="predicted"/>
<gene>
    <name evidence="2" type="ORF">EUV02_06700</name>
</gene>
<dbReference type="AlphaFoldDB" id="A0A4Y9EMM4"/>
<accession>A0A4Y9EMM4</accession>
<dbReference type="InterPro" id="IPR049450">
    <property type="entry name" value="ACOT8-like_C"/>
</dbReference>